<dbReference type="Gene3D" id="3.40.50.2000">
    <property type="entry name" value="Glycogen Phosphorylase B"/>
    <property type="match status" value="1"/>
</dbReference>
<comment type="caution">
    <text evidence="1">The sequence shown here is derived from an EMBL/GenBank/DDBJ whole genome shotgun (WGS) entry which is preliminary data.</text>
</comment>
<name>A0ABN2JLA5_9MICO</name>
<proteinExistence type="predicted"/>
<dbReference type="SUPFAM" id="SSF53756">
    <property type="entry name" value="UDP-Glycosyltransferase/glycogen phosphorylase"/>
    <property type="match status" value="1"/>
</dbReference>
<accession>A0ABN2JLA5</accession>
<evidence type="ECO:0000313" key="2">
    <source>
        <dbReference type="Proteomes" id="UP001501138"/>
    </source>
</evidence>
<reference evidence="1 2" key="1">
    <citation type="journal article" date="2019" name="Int. J. Syst. Evol. Microbiol.">
        <title>The Global Catalogue of Microorganisms (GCM) 10K type strain sequencing project: providing services to taxonomists for standard genome sequencing and annotation.</title>
        <authorList>
            <consortium name="The Broad Institute Genomics Platform"/>
            <consortium name="The Broad Institute Genome Sequencing Center for Infectious Disease"/>
            <person name="Wu L."/>
            <person name="Ma J."/>
        </authorList>
    </citation>
    <scope>NUCLEOTIDE SEQUENCE [LARGE SCALE GENOMIC DNA]</scope>
    <source>
        <strain evidence="1 2">JCM 15589</strain>
    </source>
</reference>
<dbReference type="PANTHER" id="PTHR12526:SF630">
    <property type="entry name" value="GLYCOSYLTRANSFERASE"/>
    <property type="match status" value="1"/>
</dbReference>
<evidence type="ECO:0000313" key="1">
    <source>
        <dbReference type="EMBL" id="GAA1731142.1"/>
    </source>
</evidence>
<dbReference type="EMBL" id="BAAAPM010000005">
    <property type="protein sequence ID" value="GAA1731142.1"/>
    <property type="molecule type" value="Genomic_DNA"/>
</dbReference>
<sequence>MPMEQHAGIEEMFPEEVFDRAFYLADNPDVKAAGVDPWVHFTTYGHREGRIWSAAARPVAPALRAWAARLPGDARTPVLDLLRLVPAEHRSSLLSDAGAWQTLHQMVHPTIYRMQELVAAGALEPGDPDPEADPGSETIDAGAAVLAAGRDESVDDVLADFLVDGVHRGLRPSALFHPEWYTEAALRELGSGPDGHPLFHWLAVGYPARVSPTPLFDEDFYRRTHGDMANVKGWAFDHFVNHGCYETFRVPSTVLNQRLGHGRHSRPHRIPIVADMILAEERLEDIARTSALEERAMLAQRLRSRLDDPVMRELVERAYEIEPMIRRPYTARRVSLAPVLSHASDLFERAEALRRSLPVSRVDNVVVVPHVRMAGSARVAGAFVRTLHDLDTTGRTLVLTTDLNEFQRPDWFPEDVLLVDIAEVARELPEEARVRLLLDVVRGLQPRRVMNINSGLGWVLYTTFGRQLSAIMDLHAYLFTWELDKHGNKGGYPVRAIQECLSSLTSVIVDSKPLHDELTWRYGHSSRLADVFRLVYTPAEYLEHIDHSQVLASRRQEGRVLRAFWAGRFDRQKRFDVVVDVATMLPDLEIWVWGRRVLGGSDIDFADLPPNIKLQGTYQQFDDLPVESCDFFLYTAEWDGVPTILIDAAARGVTTVASAVGGVADLVTEETGYPVTDALDPAAYVAAIEEMVASPVEAARRSGLLRKHARSLCSRETFARAMSVALRLEGEPTALTQETPR</sequence>
<organism evidence="1 2">
    <name type="scientific">Isoptericola hypogeus</name>
    <dbReference type="NCBI Taxonomy" id="300179"/>
    <lineage>
        <taxon>Bacteria</taxon>
        <taxon>Bacillati</taxon>
        <taxon>Actinomycetota</taxon>
        <taxon>Actinomycetes</taxon>
        <taxon>Micrococcales</taxon>
        <taxon>Promicromonosporaceae</taxon>
        <taxon>Isoptericola</taxon>
    </lineage>
</organism>
<protein>
    <recommendedName>
        <fullName evidence="3">Glycosyltransferase involved in cell wall biosynthesis</fullName>
    </recommendedName>
</protein>
<keyword evidence="2" id="KW-1185">Reference proteome</keyword>
<gene>
    <name evidence="1" type="ORF">GCM10009809_28320</name>
</gene>
<dbReference type="Pfam" id="PF13692">
    <property type="entry name" value="Glyco_trans_1_4"/>
    <property type="match status" value="1"/>
</dbReference>
<dbReference type="PANTHER" id="PTHR12526">
    <property type="entry name" value="GLYCOSYLTRANSFERASE"/>
    <property type="match status" value="1"/>
</dbReference>
<dbReference type="Proteomes" id="UP001501138">
    <property type="component" value="Unassembled WGS sequence"/>
</dbReference>
<evidence type="ECO:0008006" key="3">
    <source>
        <dbReference type="Google" id="ProtNLM"/>
    </source>
</evidence>